<dbReference type="HOGENOM" id="CLU_892660_0_0_1"/>
<proteinExistence type="predicted"/>
<dbReference type="Gene3D" id="1.10.10.60">
    <property type="entry name" value="Homeodomain-like"/>
    <property type="match status" value="1"/>
</dbReference>
<dbReference type="InterPro" id="IPR009057">
    <property type="entry name" value="Homeodomain-like_sf"/>
</dbReference>
<dbReference type="SMART" id="SM00717">
    <property type="entry name" value="SANT"/>
    <property type="match status" value="1"/>
</dbReference>
<dbReference type="SUPFAM" id="SSF46689">
    <property type="entry name" value="Homeodomain-like"/>
    <property type="match status" value="1"/>
</dbReference>
<evidence type="ECO:0000313" key="2">
    <source>
        <dbReference type="Proteomes" id="UP000001548"/>
    </source>
</evidence>
<dbReference type="OMA" id="IKCKLNN"/>
<dbReference type="GO" id="GO:0003677">
    <property type="term" value="F:DNA binding"/>
    <property type="evidence" value="ECO:0007669"/>
    <property type="project" value="UniProtKB-KW"/>
</dbReference>
<comment type="caution">
    <text evidence="1">The sequence shown here is derived from an EMBL/GenBank/DDBJ whole genome shotgun (WGS) entry which is preliminary data.</text>
</comment>
<dbReference type="CDD" id="cd00167">
    <property type="entry name" value="SANT"/>
    <property type="match status" value="1"/>
</dbReference>
<name>D3KGL1_GIAIC</name>
<dbReference type="VEuPathDB" id="GiardiaDB:GL50803_17407"/>
<dbReference type="PROSITE" id="PS51294">
    <property type="entry name" value="HTH_MYB"/>
    <property type="match status" value="1"/>
</dbReference>
<evidence type="ECO:0000313" key="1">
    <source>
        <dbReference type="EMBL" id="KAE8302420.1"/>
    </source>
</evidence>
<keyword evidence="2" id="KW-1185">Reference proteome</keyword>
<accession>D3KGL1</accession>
<protein>
    <submittedName>
        <fullName evidence="1">Myb-like DNA-binding domain-containing protein</fullName>
    </submittedName>
</protein>
<dbReference type="Proteomes" id="UP000001548">
    <property type="component" value="Unassembled WGS sequence"/>
</dbReference>
<reference evidence="1 2" key="1">
    <citation type="journal article" date="2007" name="Science">
        <title>Genomic minimalism in the early diverging intestinal parasite Giardia lamblia.</title>
        <authorList>
            <person name="Morrison H.G."/>
            <person name="McArthur A.G."/>
            <person name="Gillin F.D."/>
            <person name="Aley S.B."/>
            <person name="Adam R.D."/>
            <person name="Olsen G.J."/>
            <person name="Best A.A."/>
            <person name="Cande W.Z."/>
            <person name="Chen F."/>
            <person name="Cipriano M.J."/>
            <person name="Davids B.J."/>
            <person name="Dawson S.C."/>
            <person name="Elmendorf H.G."/>
            <person name="Hehl A.B."/>
            <person name="Holder M.E."/>
            <person name="Huse S.M."/>
            <person name="Kim U.U."/>
            <person name="Lasek-Nesselquist E."/>
            <person name="Manning G."/>
            <person name="Nigam A."/>
            <person name="Nixon J.E."/>
            <person name="Palm D."/>
            <person name="Passamaneck N.E."/>
            <person name="Prabhu A."/>
            <person name="Reich C.I."/>
            <person name="Reiner D.S."/>
            <person name="Samuelson J."/>
            <person name="Svard S.G."/>
            <person name="Sogin M.L."/>
        </authorList>
    </citation>
    <scope>NUCLEOTIDE SEQUENCE [LARGE SCALE GENOMIC DNA]</scope>
    <source>
        <strain evidence="1 2">WB C6</strain>
    </source>
</reference>
<dbReference type="Pfam" id="PF00249">
    <property type="entry name" value="Myb_DNA-binding"/>
    <property type="match status" value="1"/>
</dbReference>
<dbReference type="InterPro" id="IPR017930">
    <property type="entry name" value="Myb_dom"/>
</dbReference>
<dbReference type="EMBL" id="AACB03000004">
    <property type="protein sequence ID" value="KAE8302420.1"/>
    <property type="molecule type" value="Genomic_DNA"/>
</dbReference>
<sequence length="312" mass="34920">MSACKKSGKPRCSAIKEQSAPRSKIRSKSSSKLPAKPARDTIKKSPKAKALSVAQPTGRKWTLQEEIRLLALFIAVGPDWFKISEHLDNRQPSTIKCKLNNMLRYALMGASDRIDDVGRFTKHIANEIKSKNYTLLQYHSQHLSKLPLEKIEPFLRRELNIILPQLESQAKREHVDSCILTNKSEQKTTYLQPLPFSAPQQLQPMLVSDYSDAPTPQPPYSSWFNNVFPYPSSCSDSLVQWKPLPCDSRGSCQLSLSESSFRLFPPGLEAPPLLHPIASSSNAHSTPVSALPSLDPPYNNEICGYSLRVPIN</sequence>
<gene>
    <name evidence="1" type="ORF">GL50803_0017407</name>
</gene>
<dbReference type="AlphaFoldDB" id="D3KGL1"/>
<dbReference type="PROSITE" id="PS50090">
    <property type="entry name" value="MYB_LIKE"/>
    <property type="match status" value="1"/>
</dbReference>
<dbReference type="InterPro" id="IPR001005">
    <property type="entry name" value="SANT/Myb"/>
</dbReference>
<organism evidence="1 2">
    <name type="scientific">Giardia intestinalis (strain ATCC 50803 / WB clone C6)</name>
    <name type="common">Giardia lamblia</name>
    <dbReference type="NCBI Taxonomy" id="184922"/>
    <lineage>
        <taxon>Eukaryota</taxon>
        <taxon>Metamonada</taxon>
        <taxon>Diplomonadida</taxon>
        <taxon>Hexamitidae</taxon>
        <taxon>Giardiinae</taxon>
        <taxon>Giardia</taxon>
    </lineage>
</organism>